<dbReference type="AlphaFoldDB" id="A0A1E5Q7V6"/>
<comment type="caution">
    <text evidence="1">The sequence shown here is derived from an EMBL/GenBank/DDBJ whole genome shotgun (WGS) entry which is preliminary data.</text>
</comment>
<dbReference type="EMBL" id="MCGG01000025">
    <property type="protein sequence ID" value="OEJ67122.1"/>
    <property type="molecule type" value="Genomic_DNA"/>
</dbReference>
<organism evidence="1 2">
    <name type="scientific">Magnetovibrio blakemorei</name>
    <dbReference type="NCBI Taxonomy" id="28181"/>
    <lineage>
        <taxon>Bacteria</taxon>
        <taxon>Pseudomonadati</taxon>
        <taxon>Pseudomonadota</taxon>
        <taxon>Alphaproteobacteria</taxon>
        <taxon>Rhodospirillales</taxon>
        <taxon>Magnetovibrionaceae</taxon>
        <taxon>Magnetovibrio</taxon>
    </lineage>
</organism>
<keyword evidence="2" id="KW-1185">Reference proteome</keyword>
<evidence type="ECO:0000313" key="2">
    <source>
        <dbReference type="Proteomes" id="UP000095347"/>
    </source>
</evidence>
<proteinExistence type="predicted"/>
<protein>
    <recommendedName>
        <fullName evidence="3">Tryptophan synthase subunit beta like protein</fullName>
    </recommendedName>
</protein>
<evidence type="ECO:0000313" key="1">
    <source>
        <dbReference type="EMBL" id="OEJ67122.1"/>
    </source>
</evidence>
<dbReference type="STRING" id="28181.BEN30_10105"/>
<name>A0A1E5Q7V6_9PROT</name>
<accession>A0A1E5Q7V6</accession>
<dbReference type="RefSeq" id="WP_069957951.1">
    <property type="nucleotide sequence ID" value="NZ_MCGG01000025.1"/>
</dbReference>
<gene>
    <name evidence="1" type="ORF">BEN30_10105</name>
</gene>
<sequence>MPYVMRNAEGRIVAVLSEQVEGSEMVSANDPGLGQFLAADSPEQRAQRELMESDLGLIRVIEDLINVLVERGVIMFNDFPEPVQRKLLMRSGMRKEFSYVDDLFNADDNEFLPPPDEDGEGFL</sequence>
<evidence type="ECO:0008006" key="3">
    <source>
        <dbReference type="Google" id="ProtNLM"/>
    </source>
</evidence>
<reference evidence="2" key="1">
    <citation type="submission" date="2016-07" db="EMBL/GenBank/DDBJ databases">
        <authorList>
            <person name="Florea S."/>
            <person name="Webb J.S."/>
            <person name="Jaromczyk J."/>
            <person name="Schardl C.L."/>
        </authorList>
    </citation>
    <scope>NUCLEOTIDE SEQUENCE [LARGE SCALE GENOMIC DNA]</scope>
    <source>
        <strain evidence="2">MV-1</strain>
    </source>
</reference>
<dbReference type="Proteomes" id="UP000095347">
    <property type="component" value="Unassembled WGS sequence"/>
</dbReference>